<proteinExistence type="predicted"/>
<feature type="non-terminal residue" evidence="1">
    <location>
        <position position="64"/>
    </location>
</feature>
<keyword evidence="2" id="KW-1185">Reference proteome</keyword>
<feature type="non-terminal residue" evidence="1">
    <location>
        <position position="1"/>
    </location>
</feature>
<comment type="caution">
    <text evidence="1">The sequence shown here is derived from an EMBL/GenBank/DDBJ whole genome shotgun (WGS) entry which is preliminary data.</text>
</comment>
<sequence length="64" mass="7140">STDTVLFPVLIHGDIWLNNALFNTTPAFRKAHLYQSLDIYYNAFVGTLADIKCPVPIGLSRGFL</sequence>
<dbReference type="Proteomes" id="UP000708208">
    <property type="component" value="Unassembled WGS sequence"/>
</dbReference>
<organism evidence="1 2">
    <name type="scientific">Allacma fusca</name>
    <dbReference type="NCBI Taxonomy" id="39272"/>
    <lineage>
        <taxon>Eukaryota</taxon>
        <taxon>Metazoa</taxon>
        <taxon>Ecdysozoa</taxon>
        <taxon>Arthropoda</taxon>
        <taxon>Hexapoda</taxon>
        <taxon>Collembola</taxon>
        <taxon>Symphypleona</taxon>
        <taxon>Sminthuridae</taxon>
        <taxon>Allacma</taxon>
    </lineage>
</organism>
<evidence type="ECO:0000313" key="1">
    <source>
        <dbReference type="EMBL" id="CAG7716522.1"/>
    </source>
</evidence>
<protein>
    <submittedName>
        <fullName evidence="1">Uncharacterized protein</fullName>
    </submittedName>
</protein>
<gene>
    <name evidence="1" type="ORF">AFUS01_LOCUS6025</name>
</gene>
<dbReference type="AlphaFoldDB" id="A0A8J2NS76"/>
<name>A0A8J2NS76_9HEXA</name>
<dbReference type="OrthoDB" id="8250698at2759"/>
<reference evidence="1" key="1">
    <citation type="submission" date="2021-06" db="EMBL/GenBank/DDBJ databases">
        <authorList>
            <person name="Hodson N. C."/>
            <person name="Mongue J. A."/>
            <person name="Jaron S. K."/>
        </authorList>
    </citation>
    <scope>NUCLEOTIDE SEQUENCE</scope>
</reference>
<evidence type="ECO:0000313" key="2">
    <source>
        <dbReference type="Proteomes" id="UP000708208"/>
    </source>
</evidence>
<accession>A0A8J2NS76</accession>
<dbReference type="EMBL" id="CAJVCH010039169">
    <property type="protein sequence ID" value="CAG7716522.1"/>
    <property type="molecule type" value="Genomic_DNA"/>
</dbReference>